<evidence type="ECO:0000313" key="2">
    <source>
        <dbReference type="Proteomes" id="UP001589610"/>
    </source>
</evidence>
<name>A0ABV5T669_9ACTN</name>
<gene>
    <name evidence="1" type="ORF">ACFFRH_03660</name>
</gene>
<evidence type="ECO:0000313" key="1">
    <source>
        <dbReference type="EMBL" id="MFB9674574.1"/>
    </source>
</evidence>
<dbReference type="EMBL" id="JBHMBS010000001">
    <property type="protein sequence ID" value="MFB9674574.1"/>
    <property type="molecule type" value="Genomic_DNA"/>
</dbReference>
<protein>
    <submittedName>
        <fullName evidence="1">Uncharacterized protein</fullName>
    </submittedName>
</protein>
<reference evidence="1 2" key="1">
    <citation type="submission" date="2024-09" db="EMBL/GenBank/DDBJ databases">
        <authorList>
            <person name="Sun Q."/>
            <person name="Mori K."/>
        </authorList>
    </citation>
    <scope>NUCLEOTIDE SEQUENCE [LARGE SCALE GENOMIC DNA]</scope>
    <source>
        <strain evidence="1 2">JCM 3028</strain>
    </source>
</reference>
<comment type="caution">
    <text evidence="1">The sequence shown here is derived from an EMBL/GenBank/DDBJ whole genome shotgun (WGS) entry which is preliminary data.</text>
</comment>
<dbReference type="Proteomes" id="UP001589610">
    <property type="component" value="Unassembled WGS sequence"/>
</dbReference>
<organism evidence="1 2">
    <name type="scientific">Streptosporangium vulgare</name>
    <dbReference type="NCBI Taxonomy" id="46190"/>
    <lineage>
        <taxon>Bacteria</taxon>
        <taxon>Bacillati</taxon>
        <taxon>Actinomycetota</taxon>
        <taxon>Actinomycetes</taxon>
        <taxon>Streptosporangiales</taxon>
        <taxon>Streptosporangiaceae</taxon>
        <taxon>Streptosporangium</taxon>
    </lineage>
</organism>
<sequence>MQKIGVEYGDPRFVEIDGRDMTAVHEVFGRDPGLLGDEPPHLEGLERTGQTETPRIRFAAEVLVELDGTVIGDLQEDPFQGVGLYLLALFRGGRPHHHPISAA</sequence>
<accession>A0ABV5T669</accession>
<keyword evidence="2" id="KW-1185">Reference proteome</keyword>
<proteinExistence type="predicted"/>